<dbReference type="SMART" id="SM00895">
    <property type="entry name" value="FCD"/>
    <property type="match status" value="1"/>
</dbReference>
<comment type="caution">
    <text evidence="6">The sequence shown here is derived from an EMBL/GenBank/DDBJ whole genome shotgun (WGS) entry which is preliminary data.</text>
</comment>
<dbReference type="Proteomes" id="UP001499933">
    <property type="component" value="Unassembled WGS sequence"/>
</dbReference>
<dbReference type="SUPFAM" id="SSF48008">
    <property type="entry name" value="GntR ligand-binding domain-like"/>
    <property type="match status" value="1"/>
</dbReference>
<sequence length="237" mass="26473">MASGEAGGVSGSRPAATPSPPDGHGAAGQRVAEALRTSILDGDYLPGERIRQEVLADRYGASRVPVREALRMLEAEGLVTLVANTGAWVARISLAECEEMYQIRERIEPLLLRFNLPFISDADIAELDRLATAMESADVEEFLVLDRAFHLSCYDLAPTSVLGDLVRQLWNRTQHYRRAFTRVFRSEGDWSVHHEHHLLVAAIRRRDADESERVLAGHIRRTRLELARHPEVFTDGA</sequence>
<evidence type="ECO:0000313" key="6">
    <source>
        <dbReference type="EMBL" id="GAA1966453.1"/>
    </source>
</evidence>
<keyword evidence="7" id="KW-1185">Reference proteome</keyword>
<organism evidence="6 7">
    <name type="scientific">Microbacterium deminutum</name>
    <dbReference type="NCBI Taxonomy" id="344164"/>
    <lineage>
        <taxon>Bacteria</taxon>
        <taxon>Bacillati</taxon>
        <taxon>Actinomycetota</taxon>
        <taxon>Actinomycetes</taxon>
        <taxon>Micrococcales</taxon>
        <taxon>Microbacteriaceae</taxon>
        <taxon>Microbacterium</taxon>
    </lineage>
</organism>
<keyword evidence="1" id="KW-0805">Transcription regulation</keyword>
<dbReference type="CDD" id="cd07377">
    <property type="entry name" value="WHTH_GntR"/>
    <property type="match status" value="1"/>
</dbReference>
<evidence type="ECO:0000259" key="5">
    <source>
        <dbReference type="PROSITE" id="PS50949"/>
    </source>
</evidence>
<dbReference type="Pfam" id="PF07729">
    <property type="entry name" value="FCD"/>
    <property type="match status" value="1"/>
</dbReference>
<keyword evidence="3" id="KW-0804">Transcription</keyword>
<proteinExistence type="predicted"/>
<evidence type="ECO:0000256" key="1">
    <source>
        <dbReference type="ARBA" id="ARBA00023015"/>
    </source>
</evidence>
<dbReference type="SUPFAM" id="SSF46785">
    <property type="entry name" value="Winged helix' DNA-binding domain"/>
    <property type="match status" value="1"/>
</dbReference>
<dbReference type="InterPro" id="IPR011711">
    <property type="entry name" value="GntR_C"/>
</dbReference>
<evidence type="ECO:0000256" key="3">
    <source>
        <dbReference type="ARBA" id="ARBA00023163"/>
    </source>
</evidence>
<evidence type="ECO:0000256" key="2">
    <source>
        <dbReference type="ARBA" id="ARBA00023125"/>
    </source>
</evidence>
<dbReference type="SMART" id="SM00345">
    <property type="entry name" value="HTH_GNTR"/>
    <property type="match status" value="1"/>
</dbReference>
<dbReference type="Pfam" id="PF00392">
    <property type="entry name" value="GntR"/>
    <property type="match status" value="1"/>
</dbReference>
<feature type="compositionally biased region" description="Gly residues" evidence="4">
    <location>
        <begin position="1"/>
        <end position="10"/>
    </location>
</feature>
<dbReference type="EMBL" id="BAAAOG010000008">
    <property type="protein sequence ID" value="GAA1966453.1"/>
    <property type="molecule type" value="Genomic_DNA"/>
</dbReference>
<gene>
    <name evidence="6" type="ORF">GCM10009776_31790</name>
</gene>
<evidence type="ECO:0000256" key="4">
    <source>
        <dbReference type="SAM" id="MobiDB-lite"/>
    </source>
</evidence>
<dbReference type="Gene3D" id="1.20.120.530">
    <property type="entry name" value="GntR ligand-binding domain-like"/>
    <property type="match status" value="1"/>
</dbReference>
<dbReference type="InterPro" id="IPR036388">
    <property type="entry name" value="WH-like_DNA-bd_sf"/>
</dbReference>
<dbReference type="Gene3D" id="1.10.10.10">
    <property type="entry name" value="Winged helix-like DNA-binding domain superfamily/Winged helix DNA-binding domain"/>
    <property type="match status" value="1"/>
</dbReference>
<dbReference type="PANTHER" id="PTHR43537:SF41">
    <property type="entry name" value="TRANSCRIPTIONAL REGULATORY PROTEIN"/>
    <property type="match status" value="1"/>
</dbReference>
<keyword evidence="2" id="KW-0238">DNA-binding</keyword>
<reference evidence="6 7" key="1">
    <citation type="journal article" date="2019" name="Int. J. Syst. Evol. Microbiol.">
        <title>The Global Catalogue of Microorganisms (GCM) 10K type strain sequencing project: providing services to taxonomists for standard genome sequencing and annotation.</title>
        <authorList>
            <consortium name="The Broad Institute Genomics Platform"/>
            <consortium name="The Broad Institute Genome Sequencing Center for Infectious Disease"/>
            <person name="Wu L."/>
            <person name="Ma J."/>
        </authorList>
    </citation>
    <scope>NUCLEOTIDE SEQUENCE [LARGE SCALE GENOMIC DNA]</scope>
    <source>
        <strain evidence="6 7">JCM 14901</strain>
    </source>
</reference>
<feature type="region of interest" description="Disordered" evidence="4">
    <location>
        <begin position="1"/>
        <end position="28"/>
    </location>
</feature>
<protein>
    <submittedName>
        <fullName evidence="6">GntR family transcriptional regulator</fullName>
    </submittedName>
</protein>
<dbReference type="PRINTS" id="PR00035">
    <property type="entry name" value="HTHGNTR"/>
</dbReference>
<dbReference type="InterPro" id="IPR000524">
    <property type="entry name" value="Tscrpt_reg_HTH_GntR"/>
</dbReference>
<dbReference type="PANTHER" id="PTHR43537">
    <property type="entry name" value="TRANSCRIPTIONAL REGULATOR, GNTR FAMILY"/>
    <property type="match status" value="1"/>
</dbReference>
<evidence type="ECO:0000313" key="7">
    <source>
        <dbReference type="Proteomes" id="UP001499933"/>
    </source>
</evidence>
<feature type="domain" description="HTH gntR-type" evidence="5">
    <location>
        <begin position="25"/>
        <end position="92"/>
    </location>
</feature>
<dbReference type="InterPro" id="IPR036390">
    <property type="entry name" value="WH_DNA-bd_sf"/>
</dbReference>
<dbReference type="InterPro" id="IPR008920">
    <property type="entry name" value="TF_FadR/GntR_C"/>
</dbReference>
<accession>A0ABN2RB54</accession>
<dbReference type="PROSITE" id="PS50949">
    <property type="entry name" value="HTH_GNTR"/>
    <property type="match status" value="1"/>
</dbReference>
<name>A0ABN2RB54_9MICO</name>